<reference evidence="1 2" key="1">
    <citation type="submission" date="2022-01" db="EMBL/GenBank/DDBJ databases">
        <authorList>
            <person name="Xiong W."/>
            <person name="Schranz E."/>
        </authorList>
    </citation>
    <scope>NUCLEOTIDE SEQUENCE [LARGE SCALE GENOMIC DNA]</scope>
</reference>
<organism evidence="1 2">
    <name type="scientific">Lactuca virosa</name>
    <dbReference type="NCBI Taxonomy" id="75947"/>
    <lineage>
        <taxon>Eukaryota</taxon>
        <taxon>Viridiplantae</taxon>
        <taxon>Streptophyta</taxon>
        <taxon>Embryophyta</taxon>
        <taxon>Tracheophyta</taxon>
        <taxon>Spermatophyta</taxon>
        <taxon>Magnoliopsida</taxon>
        <taxon>eudicotyledons</taxon>
        <taxon>Gunneridae</taxon>
        <taxon>Pentapetalae</taxon>
        <taxon>asterids</taxon>
        <taxon>campanulids</taxon>
        <taxon>Asterales</taxon>
        <taxon>Asteraceae</taxon>
        <taxon>Cichorioideae</taxon>
        <taxon>Cichorieae</taxon>
        <taxon>Lactucinae</taxon>
        <taxon>Lactuca</taxon>
    </lineage>
</organism>
<proteinExistence type="predicted"/>
<comment type="caution">
    <text evidence="1">The sequence shown here is derived from an EMBL/GenBank/DDBJ whole genome shotgun (WGS) entry which is preliminary data.</text>
</comment>
<dbReference type="AlphaFoldDB" id="A0AAU9PBL7"/>
<keyword evidence="2" id="KW-1185">Reference proteome</keyword>
<evidence type="ECO:0000313" key="2">
    <source>
        <dbReference type="Proteomes" id="UP001157418"/>
    </source>
</evidence>
<gene>
    <name evidence="1" type="ORF">LVIROSA_LOCUS33128</name>
</gene>
<dbReference type="Proteomes" id="UP001157418">
    <property type="component" value="Unassembled WGS sequence"/>
</dbReference>
<sequence length="126" mass="14452">MFCGWCFDALNPSSLSYLHEIKSMTLLAARSKGKQKTPTPPHRLISSAEGHSNYDSNLTYIDLMKNLGRSNQTNLAKPIRAWHLPRDFFDQLISWKNGRREELLFMSNKAVCKPPKPVRVCKLLFS</sequence>
<name>A0AAU9PBL7_9ASTR</name>
<accession>A0AAU9PBL7</accession>
<evidence type="ECO:0000313" key="1">
    <source>
        <dbReference type="EMBL" id="CAH1447524.1"/>
    </source>
</evidence>
<protein>
    <submittedName>
        <fullName evidence="1">Uncharacterized protein</fullName>
    </submittedName>
</protein>
<dbReference type="EMBL" id="CAKMRJ010005523">
    <property type="protein sequence ID" value="CAH1447524.1"/>
    <property type="molecule type" value="Genomic_DNA"/>
</dbReference>